<accession>A0ABW3YUM7</accession>
<dbReference type="EMBL" id="JBHTNF010000002">
    <property type="protein sequence ID" value="MFD1327555.1"/>
    <property type="molecule type" value="Genomic_DNA"/>
</dbReference>
<protein>
    <submittedName>
        <fullName evidence="1">Uncharacterized protein</fullName>
    </submittedName>
</protein>
<keyword evidence="2" id="KW-1185">Reference proteome</keyword>
<gene>
    <name evidence="1" type="ORF">ACFQ33_06565</name>
</gene>
<name>A0ABW3YUM7_MYCRA</name>
<proteinExistence type="predicted"/>
<evidence type="ECO:0000313" key="2">
    <source>
        <dbReference type="Proteomes" id="UP001597173"/>
    </source>
</evidence>
<sequence length="66" mass="7496">MTTTDHRPRGLLGRLFGGWLERANYDWGCGPIDLPETDVFKEHLVCEGDLPSLPRRPARRRPTGAH</sequence>
<dbReference type="RefSeq" id="WP_374835417.1">
    <property type="nucleotide sequence ID" value="NZ_JBHEEW010000001.1"/>
</dbReference>
<comment type="caution">
    <text evidence="1">The sequence shown here is derived from an EMBL/GenBank/DDBJ whole genome shotgun (WGS) entry which is preliminary data.</text>
</comment>
<organism evidence="1 2">
    <name type="scientific">Mycoplana ramosa</name>
    <name type="common">Mycoplana bullata</name>
    <dbReference type="NCBI Taxonomy" id="40837"/>
    <lineage>
        <taxon>Bacteria</taxon>
        <taxon>Pseudomonadati</taxon>
        <taxon>Pseudomonadota</taxon>
        <taxon>Alphaproteobacteria</taxon>
        <taxon>Hyphomicrobiales</taxon>
        <taxon>Rhizobiaceae</taxon>
        <taxon>Mycoplana</taxon>
    </lineage>
</organism>
<evidence type="ECO:0000313" key="1">
    <source>
        <dbReference type="EMBL" id="MFD1327555.1"/>
    </source>
</evidence>
<dbReference type="Proteomes" id="UP001597173">
    <property type="component" value="Unassembled WGS sequence"/>
</dbReference>
<reference evidence="2" key="1">
    <citation type="journal article" date="2019" name="Int. J. Syst. Evol. Microbiol.">
        <title>The Global Catalogue of Microorganisms (GCM) 10K type strain sequencing project: providing services to taxonomists for standard genome sequencing and annotation.</title>
        <authorList>
            <consortium name="The Broad Institute Genomics Platform"/>
            <consortium name="The Broad Institute Genome Sequencing Center for Infectious Disease"/>
            <person name="Wu L."/>
            <person name="Ma J."/>
        </authorList>
    </citation>
    <scope>NUCLEOTIDE SEQUENCE [LARGE SCALE GENOMIC DNA]</scope>
    <source>
        <strain evidence="2">CCUG 55609</strain>
    </source>
</reference>